<dbReference type="Pfam" id="PF03169">
    <property type="entry name" value="OPT"/>
    <property type="match status" value="1"/>
</dbReference>
<evidence type="ECO:0000256" key="4">
    <source>
        <dbReference type="ARBA" id="ARBA00022989"/>
    </source>
</evidence>
<feature type="transmembrane region" description="Helical" evidence="6">
    <location>
        <begin position="35"/>
        <end position="57"/>
    </location>
</feature>
<feature type="transmembrane region" description="Helical" evidence="6">
    <location>
        <begin position="129"/>
        <end position="151"/>
    </location>
</feature>
<protein>
    <submittedName>
        <fullName evidence="7">Putative oligopeptide transporter (OPT) family protein</fullName>
    </submittedName>
</protein>
<comment type="subcellular location">
    <subcellularLocation>
        <location evidence="1">Membrane</location>
        <topology evidence="1">Multi-pass membrane protein</topology>
    </subcellularLocation>
</comment>
<feature type="transmembrane region" description="Helical" evidence="6">
    <location>
        <begin position="407"/>
        <end position="431"/>
    </location>
</feature>
<gene>
    <name evidence="7" type="ORF">DFR42_105289</name>
</gene>
<feature type="transmembrane region" description="Helical" evidence="6">
    <location>
        <begin position="639"/>
        <end position="658"/>
    </location>
</feature>
<feature type="transmembrane region" description="Helical" evidence="6">
    <location>
        <begin position="562"/>
        <end position="582"/>
    </location>
</feature>
<reference evidence="7 8" key="1">
    <citation type="submission" date="2018-05" db="EMBL/GenBank/DDBJ databases">
        <title>Genomic Encyclopedia of Type Strains, Phase IV (KMG-IV): sequencing the most valuable type-strain genomes for metagenomic binning, comparative biology and taxonomic classification.</title>
        <authorList>
            <person name="Goeker M."/>
        </authorList>
    </citation>
    <scope>NUCLEOTIDE SEQUENCE [LARGE SCALE GENOMIC DNA]</scope>
    <source>
        <strain evidence="7 8">DSM 19792</strain>
    </source>
</reference>
<feature type="transmembrane region" description="Helical" evidence="6">
    <location>
        <begin position="495"/>
        <end position="518"/>
    </location>
</feature>
<feature type="transmembrane region" description="Helical" evidence="6">
    <location>
        <begin position="331"/>
        <end position="349"/>
    </location>
</feature>
<dbReference type="RefSeq" id="WP_110256166.1">
    <property type="nucleotide sequence ID" value="NZ_QJKB01000005.1"/>
</dbReference>
<dbReference type="GO" id="GO:0016020">
    <property type="term" value="C:membrane"/>
    <property type="evidence" value="ECO:0007669"/>
    <property type="project" value="UniProtKB-SubCell"/>
</dbReference>
<dbReference type="EMBL" id="QJKB01000005">
    <property type="protein sequence ID" value="PXX42631.1"/>
    <property type="molecule type" value="Genomic_DNA"/>
</dbReference>
<feature type="transmembrane region" description="Helical" evidence="6">
    <location>
        <begin position="381"/>
        <end position="401"/>
    </location>
</feature>
<dbReference type="PANTHER" id="PTHR31645:SF0">
    <property type="entry name" value="OLIGOPEPTIDE TRANSPORTER YGL114W-RELATED"/>
    <property type="match status" value="1"/>
</dbReference>
<evidence type="ECO:0000256" key="1">
    <source>
        <dbReference type="ARBA" id="ARBA00004141"/>
    </source>
</evidence>
<name>A0A318JQU6_9BURK</name>
<evidence type="ECO:0000313" key="8">
    <source>
        <dbReference type="Proteomes" id="UP000247792"/>
    </source>
</evidence>
<feature type="transmembrane region" description="Helical" evidence="6">
    <location>
        <begin position="63"/>
        <end position="82"/>
    </location>
</feature>
<accession>A0A318JQU6</accession>
<dbReference type="Proteomes" id="UP000247792">
    <property type="component" value="Unassembled WGS sequence"/>
</dbReference>
<proteinExistence type="predicted"/>
<comment type="caution">
    <text evidence="7">The sequence shown here is derived from an EMBL/GenBank/DDBJ whole genome shotgun (WGS) entry which is preliminary data.</text>
</comment>
<dbReference type="AlphaFoldDB" id="A0A318JQU6"/>
<evidence type="ECO:0000256" key="3">
    <source>
        <dbReference type="ARBA" id="ARBA00022692"/>
    </source>
</evidence>
<feature type="transmembrane region" description="Helical" evidence="6">
    <location>
        <begin position="594"/>
        <end position="619"/>
    </location>
</feature>
<evidence type="ECO:0000256" key="2">
    <source>
        <dbReference type="ARBA" id="ARBA00022448"/>
    </source>
</evidence>
<evidence type="ECO:0000313" key="7">
    <source>
        <dbReference type="EMBL" id="PXX42631.1"/>
    </source>
</evidence>
<feature type="transmembrane region" description="Helical" evidence="6">
    <location>
        <begin position="270"/>
        <end position="303"/>
    </location>
</feature>
<keyword evidence="3 6" id="KW-0812">Transmembrane</keyword>
<keyword evidence="8" id="KW-1185">Reference proteome</keyword>
<sequence>MALQQLDDEQIRTWTRRQKDQWWFDNVYRKDMAQLTLRSALTGFLLGGILAATALYIGAKTGIGIGVGLTSVILSFAIFKILHSLGVTADYSILENNCTQSIATAAGYMINPMISSLAAYMLITGKIIPWWQMLVWVMVVALIGVLVAFPLKRRFVNEDQLPFPEGRACGVVLDSLYTDGAGGGMYKAKLLGYTSLFAGLYQMIVSDGWMRLIQFKILRMDKWAGMTEPWYLHERLDTYYYNAAIKLNWWIPKIMGTDVRQLGLRLTADVAMFGVGGLMGVRVASSVMLGAFINFVILAPWMIQNGDIAARTLPNGTVVAISRTEIVNQWGLWWAVTMMVVGSMVGLLAKPELFKAAFKSMTGGGKKEKDTGPDPLKDIEVPLWISYVGVPILCAIAAWLVNTLFGVPYIMALIAFPLIFVLTIICINAMALTSWAPIGALAKITQFSMGAIDRSNPANNLLPAGMTADIAFNASSLLSDIKPGYMLGGKPRHQVIGHIIGIVSGALACVPLFFLLFLPPDANGLRSTATIVSEQFAFPSALQWKGVAEIIAKGVSGLPTSAIIAMAVAGLCAVFIEVTNVITRGRLPLSAVSIGLGVVLPPESCFAMWLGALIFWYMGRKNPEKGTKGHTFWVEGCEAISAGLISGAAILGIGNAIINVMM</sequence>
<dbReference type="InterPro" id="IPR004813">
    <property type="entry name" value="OPT"/>
</dbReference>
<evidence type="ECO:0000256" key="5">
    <source>
        <dbReference type="ARBA" id="ARBA00023136"/>
    </source>
</evidence>
<keyword evidence="5 6" id="KW-0472">Membrane</keyword>
<dbReference type="PANTHER" id="PTHR31645">
    <property type="entry name" value="OLIGOPEPTIDE TRANSPORTER YGL114W-RELATED"/>
    <property type="match status" value="1"/>
</dbReference>
<keyword evidence="2" id="KW-0813">Transport</keyword>
<feature type="transmembrane region" description="Helical" evidence="6">
    <location>
        <begin position="102"/>
        <end position="123"/>
    </location>
</feature>
<dbReference type="GO" id="GO:0035673">
    <property type="term" value="F:oligopeptide transmembrane transporter activity"/>
    <property type="evidence" value="ECO:0007669"/>
    <property type="project" value="InterPro"/>
</dbReference>
<organism evidence="7 8">
    <name type="scientific">Undibacterium pigrum</name>
    <dbReference type="NCBI Taxonomy" id="401470"/>
    <lineage>
        <taxon>Bacteria</taxon>
        <taxon>Pseudomonadati</taxon>
        <taxon>Pseudomonadota</taxon>
        <taxon>Betaproteobacteria</taxon>
        <taxon>Burkholderiales</taxon>
        <taxon>Oxalobacteraceae</taxon>
        <taxon>Undibacterium</taxon>
    </lineage>
</organism>
<dbReference type="InterPro" id="IPR045035">
    <property type="entry name" value="YSL-like"/>
</dbReference>
<keyword evidence="4 6" id="KW-1133">Transmembrane helix</keyword>
<dbReference type="OrthoDB" id="9809340at2"/>
<evidence type="ECO:0000256" key="6">
    <source>
        <dbReference type="SAM" id="Phobius"/>
    </source>
</evidence>